<accession>A0ABR2WIA3</accession>
<evidence type="ECO:0000313" key="2">
    <source>
        <dbReference type="EMBL" id="KAK9761216.1"/>
    </source>
</evidence>
<feature type="compositionally biased region" description="Low complexity" evidence="1">
    <location>
        <begin position="22"/>
        <end position="32"/>
    </location>
</feature>
<sequence>MQRYSRYPGFMMRQNEYDSDSDNSVSSSTDSSTFRIHRPSTQIAQQKTLTFGSVITLIIRDHIIFPFFQGFGWKFIQISTMLLKQGKFWSRFWNSWRNSYGNGEEIKLPPNNSSQPISYTL</sequence>
<feature type="region of interest" description="Disordered" evidence="1">
    <location>
        <begin position="13"/>
        <end position="37"/>
    </location>
</feature>
<organism evidence="2 3">
    <name type="scientific">Basidiobolus ranarum</name>
    <dbReference type="NCBI Taxonomy" id="34480"/>
    <lineage>
        <taxon>Eukaryota</taxon>
        <taxon>Fungi</taxon>
        <taxon>Fungi incertae sedis</taxon>
        <taxon>Zoopagomycota</taxon>
        <taxon>Entomophthoromycotina</taxon>
        <taxon>Basidiobolomycetes</taxon>
        <taxon>Basidiobolales</taxon>
        <taxon>Basidiobolaceae</taxon>
        <taxon>Basidiobolus</taxon>
    </lineage>
</organism>
<protein>
    <submittedName>
        <fullName evidence="2">Uncharacterized protein</fullName>
    </submittedName>
</protein>
<keyword evidence="3" id="KW-1185">Reference proteome</keyword>
<name>A0ABR2WIA3_9FUNG</name>
<dbReference type="EMBL" id="JASJQH010001498">
    <property type="protein sequence ID" value="KAK9761216.1"/>
    <property type="molecule type" value="Genomic_DNA"/>
</dbReference>
<proteinExistence type="predicted"/>
<comment type="caution">
    <text evidence="2">The sequence shown here is derived from an EMBL/GenBank/DDBJ whole genome shotgun (WGS) entry which is preliminary data.</text>
</comment>
<gene>
    <name evidence="2" type="ORF">K7432_014045</name>
</gene>
<dbReference type="Proteomes" id="UP001479436">
    <property type="component" value="Unassembled WGS sequence"/>
</dbReference>
<reference evidence="2 3" key="1">
    <citation type="submission" date="2023-04" db="EMBL/GenBank/DDBJ databases">
        <title>Genome of Basidiobolus ranarum AG-B5.</title>
        <authorList>
            <person name="Stajich J.E."/>
            <person name="Carter-House D."/>
            <person name="Gryganskyi A."/>
        </authorList>
    </citation>
    <scope>NUCLEOTIDE SEQUENCE [LARGE SCALE GENOMIC DNA]</scope>
    <source>
        <strain evidence="2 3">AG-B5</strain>
    </source>
</reference>
<evidence type="ECO:0000256" key="1">
    <source>
        <dbReference type="SAM" id="MobiDB-lite"/>
    </source>
</evidence>
<evidence type="ECO:0000313" key="3">
    <source>
        <dbReference type="Proteomes" id="UP001479436"/>
    </source>
</evidence>